<comment type="subcellular location">
    <subcellularLocation>
        <location evidence="1">Membrane</location>
        <topology evidence="1">Single-pass type I membrane protein</topology>
    </subcellularLocation>
</comment>
<feature type="transmembrane region" description="Helical" evidence="21">
    <location>
        <begin position="1933"/>
        <end position="1952"/>
    </location>
</feature>
<dbReference type="SUPFAM" id="SSF56112">
    <property type="entry name" value="Protein kinase-like (PK-like)"/>
    <property type="match status" value="4"/>
</dbReference>
<feature type="domain" description="Protein kinase" evidence="23">
    <location>
        <begin position="1211"/>
        <end position="1511"/>
    </location>
</feature>
<evidence type="ECO:0000256" key="2">
    <source>
        <dbReference type="ARBA" id="ARBA00012513"/>
    </source>
</evidence>
<dbReference type="Pfam" id="PF23598">
    <property type="entry name" value="LRR_14"/>
    <property type="match status" value="1"/>
</dbReference>
<evidence type="ECO:0000256" key="19">
    <source>
        <dbReference type="PROSITE-ProRule" id="PRU10141"/>
    </source>
</evidence>
<keyword evidence="14 21" id="KW-0472">Membrane</keyword>
<evidence type="ECO:0000256" key="8">
    <source>
        <dbReference type="ARBA" id="ARBA00022729"/>
    </source>
</evidence>
<keyword evidence="12 19" id="KW-0067">ATP-binding</keyword>
<gene>
    <name evidence="24" type="ORF">SVIM_LOCUS16711</name>
</gene>
<dbReference type="EC" id="2.7.11.1" evidence="2"/>
<evidence type="ECO:0000256" key="15">
    <source>
        <dbReference type="ARBA" id="ARBA00023170"/>
    </source>
</evidence>
<dbReference type="FunFam" id="1.10.510.10:FF:000769">
    <property type="entry name" value="Uncharacterized protein"/>
    <property type="match status" value="1"/>
</dbReference>
<keyword evidence="16" id="KW-0325">Glycoprotein</keyword>
<name>A0A6N2K2Q5_SALVM</name>
<dbReference type="GO" id="GO:0004674">
    <property type="term" value="F:protein serine/threonine kinase activity"/>
    <property type="evidence" value="ECO:0007669"/>
    <property type="project" value="UniProtKB-KW"/>
</dbReference>
<dbReference type="PROSITE" id="PS00107">
    <property type="entry name" value="PROTEIN_KINASE_ATP"/>
    <property type="match status" value="1"/>
</dbReference>
<dbReference type="FunFam" id="3.80.10.10:FF:000041">
    <property type="entry name" value="LRR receptor-like serine/threonine-protein kinase ERECTA"/>
    <property type="match status" value="2"/>
</dbReference>
<dbReference type="GO" id="GO:0005524">
    <property type="term" value="F:ATP binding"/>
    <property type="evidence" value="ECO:0007669"/>
    <property type="project" value="UniProtKB-UniRule"/>
</dbReference>
<evidence type="ECO:0000256" key="1">
    <source>
        <dbReference type="ARBA" id="ARBA00004479"/>
    </source>
</evidence>
<evidence type="ECO:0000256" key="9">
    <source>
        <dbReference type="ARBA" id="ARBA00022737"/>
    </source>
</evidence>
<feature type="chain" id="PRO_5026929642" description="non-specific serine/threonine protein kinase" evidence="22">
    <location>
        <begin position="22"/>
        <end position="2503"/>
    </location>
</feature>
<dbReference type="InterPro" id="IPR011009">
    <property type="entry name" value="Kinase-like_dom_sf"/>
</dbReference>
<dbReference type="InterPro" id="IPR055414">
    <property type="entry name" value="LRR_R13L4/SHOC2-like"/>
</dbReference>
<evidence type="ECO:0000256" key="17">
    <source>
        <dbReference type="ARBA" id="ARBA00047899"/>
    </source>
</evidence>
<feature type="domain" description="Protein kinase" evidence="23">
    <location>
        <begin position="552"/>
        <end position="912"/>
    </location>
</feature>
<proteinExistence type="predicted"/>
<comment type="catalytic activity">
    <reaction evidence="17">
        <text>L-threonyl-[protein] + ATP = O-phospho-L-threonyl-[protein] + ADP + H(+)</text>
        <dbReference type="Rhea" id="RHEA:46608"/>
        <dbReference type="Rhea" id="RHEA-COMP:11060"/>
        <dbReference type="Rhea" id="RHEA-COMP:11605"/>
        <dbReference type="ChEBI" id="CHEBI:15378"/>
        <dbReference type="ChEBI" id="CHEBI:30013"/>
        <dbReference type="ChEBI" id="CHEBI:30616"/>
        <dbReference type="ChEBI" id="CHEBI:61977"/>
        <dbReference type="ChEBI" id="CHEBI:456216"/>
        <dbReference type="EC" id="2.7.11.1"/>
    </reaction>
</comment>
<evidence type="ECO:0000256" key="11">
    <source>
        <dbReference type="ARBA" id="ARBA00022777"/>
    </source>
</evidence>
<evidence type="ECO:0000256" key="22">
    <source>
        <dbReference type="SAM" id="SignalP"/>
    </source>
</evidence>
<keyword evidence="9" id="KW-0677">Repeat</keyword>
<dbReference type="SMART" id="SM00365">
    <property type="entry name" value="LRR_SD22"/>
    <property type="match status" value="6"/>
</dbReference>
<protein>
    <recommendedName>
        <fullName evidence="2">non-specific serine/threonine protein kinase</fullName>
        <ecNumber evidence="2">2.7.11.1</ecNumber>
    </recommendedName>
</protein>
<dbReference type="PANTHER" id="PTHR48006">
    <property type="entry name" value="LEUCINE-RICH REPEAT-CONTAINING PROTEIN DDB_G0281931-RELATED"/>
    <property type="match status" value="1"/>
</dbReference>
<evidence type="ECO:0000256" key="12">
    <source>
        <dbReference type="ARBA" id="ARBA00022840"/>
    </source>
</evidence>
<comment type="catalytic activity">
    <reaction evidence="18">
        <text>L-seryl-[protein] + ATP = O-phospho-L-seryl-[protein] + ADP + H(+)</text>
        <dbReference type="Rhea" id="RHEA:17989"/>
        <dbReference type="Rhea" id="RHEA-COMP:9863"/>
        <dbReference type="Rhea" id="RHEA-COMP:11604"/>
        <dbReference type="ChEBI" id="CHEBI:15378"/>
        <dbReference type="ChEBI" id="CHEBI:29999"/>
        <dbReference type="ChEBI" id="CHEBI:30616"/>
        <dbReference type="ChEBI" id="CHEBI:83421"/>
        <dbReference type="ChEBI" id="CHEBI:456216"/>
        <dbReference type="EC" id="2.7.11.1"/>
    </reaction>
</comment>
<accession>A0A6N2K2Q5</accession>
<keyword evidence="7 21" id="KW-0812">Transmembrane</keyword>
<evidence type="ECO:0000256" key="6">
    <source>
        <dbReference type="ARBA" id="ARBA00022679"/>
    </source>
</evidence>
<keyword evidence="5" id="KW-0433">Leucine-rich repeat</keyword>
<evidence type="ECO:0000256" key="16">
    <source>
        <dbReference type="ARBA" id="ARBA00023180"/>
    </source>
</evidence>
<keyword evidence="8 22" id="KW-0732">Signal</keyword>
<dbReference type="InterPro" id="IPR003591">
    <property type="entry name" value="Leu-rich_rpt_typical-subtyp"/>
</dbReference>
<dbReference type="InterPro" id="IPR001245">
    <property type="entry name" value="Ser-Thr/Tyr_kinase_cat_dom"/>
</dbReference>
<keyword evidence="10 19" id="KW-0547">Nucleotide-binding</keyword>
<evidence type="ECO:0000256" key="21">
    <source>
        <dbReference type="SAM" id="Phobius"/>
    </source>
</evidence>
<dbReference type="InterPro" id="IPR021720">
    <property type="entry name" value="Malectin_dom"/>
</dbReference>
<keyword evidence="11" id="KW-0418">Kinase</keyword>
<evidence type="ECO:0000256" key="4">
    <source>
        <dbReference type="ARBA" id="ARBA00022553"/>
    </source>
</evidence>
<dbReference type="Pfam" id="PF11721">
    <property type="entry name" value="Malectin"/>
    <property type="match status" value="3"/>
</dbReference>
<dbReference type="Gene3D" id="3.30.200.20">
    <property type="entry name" value="Phosphorylase Kinase, domain 1"/>
    <property type="match status" value="2"/>
</dbReference>
<dbReference type="Pfam" id="PF13855">
    <property type="entry name" value="LRR_8"/>
    <property type="match status" value="1"/>
</dbReference>
<feature type="domain" description="Protein kinase" evidence="23">
    <location>
        <begin position="2311"/>
        <end position="2503"/>
    </location>
</feature>
<dbReference type="InterPro" id="IPR051824">
    <property type="entry name" value="LRR_Rcpt-Like_S/T_Kinase"/>
</dbReference>
<dbReference type="PANTHER" id="PTHR48006:SF48">
    <property type="entry name" value="PROTEIN KINASE DOMAIN-CONTAINING PROTEIN"/>
    <property type="match status" value="1"/>
</dbReference>
<organism evidence="24">
    <name type="scientific">Salix viminalis</name>
    <name type="common">Common osier</name>
    <name type="synonym">Basket willow</name>
    <dbReference type="NCBI Taxonomy" id="40686"/>
    <lineage>
        <taxon>Eukaryota</taxon>
        <taxon>Viridiplantae</taxon>
        <taxon>Streptophyta</taxon>
        <taxon>Embryophyta</taxon>
        <taxon>Tracheophyta</taxon>
        <taxon>Spermatophyta</taxon>
        <taxon>Magnoliopsida</taxon>
        <taxon>eudicotyledons</taxon>
        <taxon>Gunneridae</taxon>
        <taxon>Pentapetalae</taxon>
        <taxon>rosids</taxon>
        <taxon>fabids</taxon>
        <taxon>Malpighiales</taxon>
        <taxon>Salicaceae</taxon>
        <taxon>Saliceae</taxon>
        <taxon>Salix</taxon>
    </lineage>
</organism>
<evidence type="ECO:0000256" key="3">
    <source>
        <dbReference type="ARBA" id="ARBA00022527"/>
    </source>
</evidence>
<feature type="region of interest" description="Disordered" evidence="20">
    <location>
        <begin position="585"/>
        <end position="639"/>
    </location>
</feature>
<dbReference type="Gene3D" id="3.80.10.10">
    <property type="entry name" value="Ribonuclease Inhibitor"/>
    <property type="match status" value="5"/>
</dbReference>
<keyword evidence="13 21" id="KW-1133">Transmembrane helix</keyword>
<feature type="signal peptide" evidence="22">
    <location>
        <begin position="1"/>
        <end position="21"/>
    </location>
</feature>
<dbReference type="GO" id="GO:0016020">
    <property type="term" value="C:membrane"/>
    <property type="evidence" value="ECO:0007669"/>
    <property type="project" value="UniProtKB-SubCell"/>
</dbReference>
<evidence type="ECO:0000259" key="23">
    <source>
        <dbReference type="PROSITE" id="PS50011"/>
    </source>
</evidence>
<dbReference type="EMBL" id="CAADRP010000014">
    <property type="protein sequence ID" value="VFU21790.1"/>
    <property type="molecule type" value="Genomic_DNA"/>
</dbReference>
<dbReference type="SUPFAM" id="SSF52058">
    <property type="entry name" value="L domain-like"/>
    <property type="match status" value="2"/>
</dbReference>
<dbReference type="InterPro" id="IPR032675">
    <property type="entry name" value="LRR_dom_sf"/>
</dbReference>
<feature type="compositionally biased region" description="Basic and acidic residues" evidence="20">
    <location>
        <begin position="594"/>
        <end position="639"/>
    </location>
</feature>
<sequence length="2503" mass="279508">MAVPFFLSVPLLLLLCQHGSGSLCSPENTYTDEGLPCAEVDALEKIIVSLGLPKPLVSHTYCSPSDDKSISFECGACNESTTNSCRRITSLVTHRLPLHGQIDESLSNLTHLTKIDLSRNQLHGTIPESLGKLTRLKTLRLGFNRLSGQIPPTLGNLEALETLDLQSNFLNDSIPPSLGKLMNLTILFLSYNMLSGRIPKELGNLLNLNILSLSENRLSGYLPQELGNLSKLGQLSLHSNSLTGTLPDSFVNLKSLHRLNVTGLRSSVSGNKLSGEIPPFIANFTKLTHLVLRNCSLTGGIPDYIGNNWKSLYYLDLSFNDLSGSIHKSLTNASLERLSLTNNKLNGSIPPWILKTDKADLSYNNFADFIKDNITDPAHHDSTEVKTLDPGKPNMDSILALNHSLFINCGGARVNAEGNPYDEDISTESFFSVPGTWAYSCSGDFIATNRNSSEFVKNMTSGVSVLYKTARFCPVSLKYYGFCLRKAIYTVELHFAETIYTRDEYYSSLGTRIFDVYIQKIEGSQHIEMAKGPNVEWKANSPAIVDDDNPLEIHFSRRGKGSLRSLNGPLVSAISSNLRHKIKLSVRKISPPSEQREKDELKSDMDRKISPPSEKREKDELKSDIDRKIYPPSKQREKDELKSDNFLDILKSLSPENLVRLVDGYSNKDLHLLIYEYMETGSLHKALFEQKHTNTETELDWPTRFDICLGIAKGLNYLHEEEEKSIKIKIVHGNLNAKNILLDKTLTPKLSDFGLATIYNEEDPFTAIKARGSRVYLAPEHALGKAITVKADVYSYGIVVLEIVSGKSNAEYNPNQEADFLLDTARKDATQIVANLQRQQVNSRVLRNCSLTGGIPDYIGNNWTALRYLDLSFNNLSGSIPQSLKNALRLVLTNNKLNGSIPPWILKRHKVDLSYNNFADFIKDNITDPAHHDSTEVKTLDPGKPNMDSILALSKKCTSKHHSLFINCGGASTNAEGNPYDEDVSTETFFSVPGTWAYSCSGDSIFEPSNSSDFVKKMTCGASVSEESLYKTARSLKYYGFCLRKGNYTVQLHFAETIYTWDEYYSSSGTRIFDVYIQGERQLKDLNIIEMAKGPNEAWKRNFTAIVDENPLEIHFFWAGKGSLFIPGAPNGPLVSAISVTPNFDVHDGNGKLSASQIAGITIGCAFAPLLLFLFAWQMGLLGNRELREKQIEVQNRSFTLQQIIDGTKNFSSKMEIGRGRFGVVYKANLPDQIKLAVKKISPPSEQREKDELKSEIGNLISLSHENLVQLLGGYSNKDLHLLIYEYMETGSLHKALFEQRHTNTETELNWSARYDICLGIAKGLNYLHEEEEKSIKIKIVHGNINAQNILLDKTHTAKLSDFGLATIYNEEDPFTAIKARGSRVYMAPEHALGKAITVKADVYSYGVVVLEIVSGRSNTEYIPNQEADFLLDTARKDATQIVAILQSYENTDMALHYDMSWNHQMSRNSLIIYNFHISTFLQMLPQLSSDLKNTSFRFPEIGNLTSINYLVLRNCSLTGGIPDYIGNNWKSLYYLDLSFNDLSGSIPQSLQKASLDRLDLSYNNFADFIKDSITDPAHHDSTEVKTLDPGKPNITARFCPVSLKYYGFCLLKASYTVELHFAETIYNRDEYYSSLGTRIFDGERKLKDLNIIEMAKGPNVEWKANFTAIVDDDNPLEIHFFWAGKGSLRTNSSNDSIPSSLGNLKNLTTLSLRNNRLSGYLPQELGKLSKLEQLYLGSNNLTGGLPDSFDNLKSLLVLNVTGLRSTVSGNKLSGEIPPFIANFTNLTYLVLRNCSLTGGIPDYIGNNWKALNYLDLSFNNLNGSIPQSLKNAPFLNRLLLTNNELNGSIPLRIVHQNGERKLTDLNIIEKAKGPNKAWKTSFPAIVDDNPLEIHFFWAGKGSLFNPAALNGPLVSAISVTPIHDGKLSASQIAGITIGCAFAPLLLFLFVWQMRLLGNRELRVQLLGGYSKKDLHLLIYEYMETGSLHKALFEQRHTSTETELSWSARFDICLGIAKGLNYLHEEEEKSIKIKIVHGNINAKNILLDKTHTAKLSDFGLATIYNEEDPFQSIKARETRVYMAPEHALGKAITVKADVYSYGVVVLEIVSGRSNTEYIPNQEADFLLDTAGRLHQQGRFLNLVDKKLGSRFDNKQALTLLHLAMECINQSPTLRPSMSEGERKLKDLNIIEMAKGPNEAWKTNFTAIVDDNNPLEIHFFWAGKGSLFNPPALNGPLVSAISVTPNFNVHDGKLSASQIAGITIGCAFAPLLLFLFVWKMRLLGNRELREKQIEVQNRSFTLQQIIDGTKNFSSKMEIGRGRFGVANLPDQIKLAVKKISPPSEQREKDELKSEIGNLTSLSHENLVQLFGGYSSKDLHLLIYEYMETGSLQKALFEQRHTNTETELHWSARFDICLGIAKGLNYLHEEEEKSIKIKIVHGNINAKNILLDKNQTAKLSDFGLATIYNEEDPFTAIKARGSRVYMAPEHALGKAITVKADVGHI</sequence>
<evidence type="ECO:0000256" key="7">
    <source>
        <dbReference type="ARBA" id="ARBA00022692"/>
    </source>
</evidence>
<dbReference type="Gene3D" id="1.10.510.10">
    <property type="entry name" value="Transferase(Phosphotransferase) domain 1"/>
    <property type="match status" value="4"/>
</dbReference>
<dbReference type="InterPro" id="IPR017441">
    <property type="entry name" value="Protein_kinase_ATP_BS"/>
</dbReference>
<dbReference type="FunFam" id="1.10.510.10:FF:001023">
    <property type="entry name" value="Os07g0541700 protein"/>
    <property type="match status" value="1"/>
</dbReference>
<feature type="binding site" evidence="19">
    <location>
        <position position="1240"/>
    </location>
    <ligand>
        <name>ATP</name>
        <dbReference type="ChEBI" id="CHEBI:30616"/>
    </ligand>
</feature>
<dbReference type="InterPro" id="IPR001611">
    <property type="entry name" value="Leu-rich_rpt"/>
</dbReference>
<evidence type="ECO:0000256" key="5">
    <source>
        <dbReference type="ARBA" id="ARBA00022614"/>
    </source>
</evidence>
<keyword evidence="4" id="KW-0597">Phosphoprotein</keyword>
<feature type="domain" description="Protein kinase" evidence="23">
    <location>
        <begin position="1905"/>
        <end position="2189"/>
    </location>
</feature>
<dbReference type="SUPFAM" id="SSF52047">
    <property type="entry name" value="RNI-like"/>
    <property type="match status" value="1"/>
</dbReference>
<dbReference type="SMART" id="SM00369">
    <property type="entry name" value="LRR_TYP"/>
    <property type="match status" value="8"/>
</dbReference>
<evidence type="ECO:0000256" key="18">
    <source>
        <dbReference type="ARBA" id="ARBA00048679"/>
    </source>
</evidence>
<evidence type="ECO:0000256" key="20">
    <source>
        <dbReference type="SAM" id="MobiDB-lite"/>
    </source>
</evidence>
<dbReference type="FunFam" id="3.30.200.20:FF:000649">
    <property type="entry name" value="Uncharacterized protein"/>
    <property type="match status" value="1"/>
</dbReference>
<keyword evidence="3" id="KW-0723">Serine/threonine-protein kinase</keyword>
<dbReference type="Gene3D" id="2.60.120.430">
    <property type="entry name" value="Galactose-binding lectin"/>
    <property type="match status" value="2"/>
</dbReference>
<dbReference type="FunFam" id="3.80.10.10:FF:000095">
    <property type="entry name" value="LRR receptor-like serine/threonine-protein kinase GSO1"/>
    <property type="match status" value="1"/>
</dbReference>
<evidence type="ECO:0000256" key="10">
    <source>
        <dbReference type="ARBA" id="ARBA00022741"/>
    </source>
</evidence>
<dbReference type="InterPro" id="IPR000719">
    <property type="entry name" value="Prot_kinase_dom"/>
</dbReference>
<evidence type="ECO:0000256" key="14">
    <source>
        <dbReference type="ARBA" id="ARBA00023136"/>
    </source>
</evidence>
<keyword evidence="15" id="KW-0675">Receptor</keyword>
<keyword evidence="6" id="KW-0808">Transferase</keyword>
<dbReference type="PROSITE" id="PS50011">
    <property type="entry name" value="PROTEIN_KINASE_DOM"/>
    <property type="match status" value="4"/>
</dbReference>
<evidence type="ECO:0000313" key="24">
    <source>
        <dbReference type="EMBL" id="VFU21790.1"/>
    </source>
</evidence>
<evidence type="ECO:0000256" key="13">
    <source>
        <dbReference type="ARBA" id="ARBA00022989"/>
    </source>
</evidence>
<dbReference type="Pfam" id="PF00560">
    <property type="entry name" value="LRR_1"/>
    <property type="match status" value="5"/>
</dbReference>
<reference evidence="24" key="1">
    <citation type="submission" date="2019-03" db="EMBL/GenBank/DDBJ databases">
        <authorList>
            <person name="Mank J."/>
            <person name="Almeida P."/>
        </authorList>
    </citation>
    <scope>NUCLEOTIDE SEQUENCE</scope>
    <source>
        <strain evidence="24">78183</strain>
    </source>
</reference>
<feature type="transmembrane region" description="Helical" evidence="21">
    <location>
        <begin position="2258"/>
        <end position="2277"/>
    </location>
</feature>
<dbReference type="Pfam" id="PF07714">
    <property type="entry name" value="PK_Tyr_Ser-Thr"/>
    <property type="match status" value="4"/>
</dbReference>